<accession>A0A9P7ZEL6</accession>
<dbReference type="Proteomes" id="UP000887229">
    <property type="component" value="Unassembled WGS sequence"/>
</dbReference>
<dbReference type="FunFam" id="3.40.50.1820:FF:000251">
    <property type="entry name" value="Extracelular serine carboxypeptidase, putative"/>
    <property type="match status" value="1"/>
</dbReference>
<evidence type="ECO:0000256" key="4">
    <source>
        <dbReference type="ARBA" id="ARBA00022801"/>
    </source>
</evidence>
<dbReference type="AlphaFoldDB" id="A0A9P7ZEL6"/>
<dbReference type="Gene3D" id="3.40.50.1820">
    <property type="entry name" value="alpha/beta hydrolase"/>
    <property type="match status" value="2"/>
</dbReference>
<gene>
    <name evidence="7" type="ORF">F5Z01DRAFT_665895</name>
</gene>
<protein>
    <submittedName>
        <fullName evidence="7">Peptidase S28</fullName>
    </submittedName>
</protein>
<evidence type="ECO:0000256" key="5">
    <source>
        <dbReference type="ARBA" id="ARBA00023180"/>
    </source>
</evidence>
<dbReference type="PANTHER" id="PTHR11010:SF117">
    <property type="entry name" value="SERINE PROTEASE 16"/>
    <property type="match status" value="1"/>
</dbReference>
<reference evidence="7" key="1">
    <citation type="journal article" date="2021" name="IMA Fungus">
        <title>Genomic characterization of three marine fungi, including Emericellopsis atlantica sp. nov. with signatures of a generalist lifestyle and marine biomass degradation.</title>
        <authorList>
            <person name="Hagestad O.C."/>
            <person name="Hou L."/>
            <person name="Andersen J.H."/>
            <person name="Hansen E.H."/>
            <person name="Altermark B."/>
            <person name="Li C."/>
            <person name="Kuhnert E."/>
            <person name="Cox R.J."/>
            <person name="Crous P.W."/>
            <person name="Spatafora J.W."/>
            <person name="Lail K."/>
            <person name="Amirebrahimi M."/>
            <person name="Lipzen A."/>
            <person name="Pangilinan J."/>
            <person name="Andreopoulos W."/>
            <person name="Hayes R.D."/>
            <person name="Ng V."/>
            <person name="Grigoriev I.V."/>
            <person name="Jackson S.A."/>
            <person name="Sutton T.D.S."/>
            <person name="Dobson A.D.W."/>
            <person name="Rama T."/>
        </authorList>
    </citation>
    <scope>NUCLEOTIDE SEQUENCE</scope>
    <source>
        <strain evidence="7">TS7</strain>
    </source>
</reference>
<dbReference type="GeneID" id="70295097"/>
<keyword evidence="5" id="KW-0325">Glycoprotein</keyword>
<dbReference type="GO" id="GO:0008239">
    <property type="term" value="F:dipeptidyl-peptidase activity"/>
    <property type="evidence" value="ECO:0007669"/>
    <property type="project" value="TreeGrafter"/>
</dbReference>
<dbReference type="InterPro" id="IPR029058">
    <property type="entry name" value="AB_hydrolase_fold"/>
</dbReference>
<keyword evidence="4" id="KW-0378">Hydrolase</keyword>
<evidence type="ECO:0000313" key="8">
    <source>
        <dbReference type="Proteomes" id="UP000887229"/>
    </source>
</evidence>
<name>A0A9P7ZEL6_9HYPO</name>
<evidence type="ECO:0000256" key="2">
    <source>
        <dbReference type="ARBA" id="ARBA00022670"/>
    </source>
</evidence>
<comment type="similarity">
    <text evidence="1">Belongs to the peptidase S28 family.</text>
</comment>
<evidence type="ECO:0000256" key="1">
    <source>
        <dbReference type="ARBA" id="ARBA00011079"/>
    </source>
</evidence>
<dbReference type="GO" id="GO:0006508">
    <property type="term" value="P:proteolysis"/>
    <property type="evidence" value="ECO:0007669"/>
    <property type="project" value="UniProtKB-KW"/>
</dbReference>
<evidence type="ECO:0000256" key="6">
    <source>
        <dbReference type="SAM" id="SignalP"/>
    </source>
</evidence>
<feature type="signal peptide" evidence="6">
    <location>
        <begin position="1"/>
        <end position="18"/>
    </location>
</feature>
<keyword evidence="3 6" id="KW-0732">Signal</keyword>
<proteinExistence type="inferred from homology"/>
<dbReference type="SUPFAM" id="SSF53474">
    <property type="entry name" value="alpha/beta-Hydrolases"/>
    <property type="match status" value="1"/>
</dbReference>
<keyword evidence="8" id="KW-1185">Reference proteome</keyword>
<dbReference type="RefSeq" id="XP_046114494.1">
    <property type="nucleotide sequence ID" value="XM_046264194.1"/>
</dbReference>
<evidence type="ECO:0000313" key="7">
    <source>
        <dbReference type="EMBL" id="KAG9250570.1"/>
    </source>
</evidence>
<comment type="caution">
    <text evidence="7">The sequence shown here is derived from an EMBL/GenBank/DDBJ whole genome shotgun (WGS) entry which is preliminary data.</text>
</comment>
<dbReference type="GO" id="GO:0070008">
    <property type="term" value="F:serine-type exopeptidase activity"/>
    <property type="evidence" value="ECO:0007669"/>
    <property type="project" value="InterPro"/>
</dbReference>
<evidence type="ECO:0000256" key="3">
    <source>
        <dbReference type="ARBA" id="ARBA00022729"/>
    </source>
</evidence>
<dbReference type="InterPro" id="IPR008758">
    <property type="entry name" value="Peptidase_S28"/>
</dbReference>
<keyword evidence="2" id="KW-0645">Protease</keyword>
<dbReference type="Pfam" id="PF05577">
    <property type="entry name" value="Peptidase_S28"/>
    <property type="match status" value="1"/>
</dbReference>
<dbReference type="EMBL" id="MU251276">
    <property type="protein sequence ID" value="KAG9250570.1"/>
    <property type="molecule type" value="Genomic_DNA"/>
</dbReference>
<dbReference type="OrthoDB" id="1735038at2759"/>
<organism evidence="7 8">
    <name type="scientific">Emericellopsis atlantica</name>
    <dbReference type="NCBI Taxonomy" id="2614577"/>
    <lineage>
        <taxon>Eukaryota</taxon>
        <taxon>Fungi</taxon>
        <taxon>Dikarya</taxon>
        <taxon>Ascomycota</taxon>
        <taxon>Pezizomycotina</taxon>
        <taxon>Sordariomycetes</taxon>
        <taxon>Hypocreomycetidae</taxon>
        <taxon>Hypocreales</taxon>
        <taxon>Bionectriaceae</taxon>
        <taxon>Emericellopsis</taxon>
    </lineage>
</organism>
<dbReference type="PANTHER" id="PTHR11010">
    <property type="entry name" value="PROTEASE S28 PRO-X CARBOXYPEPTIDASE-RELATED"/>
    <property type="match status" value="1"/>
</dbReference>
<sequence>MRATVAAAVSLVLPAVCALQGLPIPFGKLAQQSSSTARLLSRAAADATYPEYNLSVPIDHFHNESMYEPHSDDTFNLRYWFDAQYYKPGGPVFVLGAGETSGEGRLPFLQKGIVHQVAKATNGIGVILEHRYYGSSVPTPDFETENLRFLTTEQALADTAYFAKNVQFEGLEDVDFSPDKVPWIAYGGSYAGAFVAFLRIVYPDVFFAAISSSGVPAAIWDYWEYYEAARLFGPGECGETQGKLINVVDNILMNKENAEYVDTLKQLFGMGHISNDADFAASVAGDISALQSYNWDPAISTDAFFRYCETISSDENMYPDLEEKRATVEELLTAAGYEEQLDPLVDRMLNFVGYQRPNTAAAAAQSKDDYETTSDSLFYAQADLSQTWRLWPYQVCTEWGFLQTGSGVPDDILPMVSRLVDLEYSTEICRSAFNISEPADTDRINKFGGFDASYPRLAWLDGEWDPWRAAGVHALSQDKRESTPSEPLILIDDAVHHWDENGVFCNETRPGVPPRAVKDAQRAIRSFVKAWLEEW</sequence>
<feature type="chain" id="PRO_5040389740" evidence="6">
    <location>
        <begin position="19"/>
        <end position="535"/>
    </location>
</feature>